<sequence>MEIGAKLILTTGYHFKIEMSQNQSLCHDYNCVHYHITDPIPSAILSREELNVFYILFHKIQTALRREKKDTFKQPFPPDFPSLSVGSKRKVKSLQSSKEESVKSIRELPLDSVRSRKRICEEAERDRSSTPITIYNKGMLLDRPKEEKIQNVLKNESENSEEDIDDIIEMNDWSLVEVPEEQSLAICGISRNRKGYEQSRTVIRRRSSRIVQCLGNSSIYLVGRINEEAVSKYDFSQEMIAAFKNGFPPDWKQYVKYHYKQKTIRDRIEQPISYNSFENDSATLGLGCNSKNCFHIHMKDNYLIEVLSTEEIKIFTMLVQKIQTFNETRFIKFGICKDEVRSVLSRDSFDRQSSRQNMNCARTVKIEDSKSETDFSDSEGIDGRRKPEKFAVNNQRRNPSKFVGNNPLLEDLESKELNESIEYEMDEICEPKLGDFKQLFNWSLVENKTETGIFYIGIEGFINDSKNDIYKSDEVVERCKSNLVECRDGLLFYLVGQLNITVTLQNGFSKKVIDQFRNGFPENWKDLLQQHLRRRKMKRPSLFTK</sequence>
<dbReference type="AlphaFoldDB" id="A0A7I8VIB0"/>
<gene>
    <name evidence="3" type="ORF">DGYR_LOCUS4480</name>
</gene>
<dbReference type="OrthoDB" id="118550at2759"/>
<dbReference type="PANTHER" id="PTHR35311">
    <property type="entry name" value="KINETOCHORE-ASSOCIATED PROTEIN KNL-2 HOMOLOG"/>
    <property type="match status" value="1"/>
</dbReference>
<evidence type="ECO:0000256" key="1">
    <source>
        <dbReference type="SAM" id="MobiDB-lite"/>
    </source>
</evidence>
<evidence type="ECO:0000313" key="4">
    <source>
        <dbReference type="Proteomes" id="UP000549394"/>
    </source>
</evidence>
<keyword evidence="4" id="KW-1185">Reference proteome</keyword>
<accession>A0A7I8VIB0</accession>
<feature type="region of interest" description="Disordered" evidence="1">
    <location>
        <begin position="371"/>
        <end position="390"/>
    </location>
</feature>
<feature type="domain" description="SANTA" evidence="2">
    <location>
        <begin position="168"/>
        <end position="254"/>
    </location>
</feature>
<reference evidence="3 4" key="1">
    <citation type="submission" date="2020-08" db="EMBL/GenBank/DDBJ databases">
        <authorList>
            <person name="Hejnol A."/>
        </authorList>
    </citation>
    <scope>NUCLEOTIDE SEQUENCE [LARGE SCALE GENOMIC DNA]</scope>
</reference>
<dbReference type="InterPro" id="IPR053090">
    <property type="entry name" value="Centromere_KNL-2_homolog"/>
</dbReference>
<dbReference type="EMBL" id="CAJFCJ010000006">
    <property type="protein sequence ID" value="CAD5115778.1"/>
    <property type="molecule type" value="Genomic_DNA"/>
</dbReference>
<evidence type="ECO:0000313" key="3">
    <source>
        <dbReference type="EMBL" id="CAD5115778.1"/>
    </source>
</evidence>
<evidence type="ECO:0000259" key="2">
    <source>
        <dbReference type="Pfam" id="PF09133"/>
    </source>
</evidence>
<organism evidence="3 4">
    <name type="scientific">Dimorphilus gyrociliatus</name>
    <dbReference type="NCBI Taxonomy" id="2664684"/>
    <lineage>
        <taxon>Eukaryota</taxon>
        <taxon>Metazoa</taxon>
        <taxon>Spiralia</taxon>
        <taxon>Lophotrochozoa</taxon>
        <taxon>Annelida</taxon>
        <taxon>Polychaeta</taxon>
        <taxon>Polychaeta incertae sedis</taxon>
        <taxon>Dinophilidae</taxon>
        <taxon>Dimorphilus</taxon>
    </lineage>
</organism>
<feature type="domain" description="SANTA" evidence="2">
    <location>
        <begin position="439"/>
        <end position="526"/>
    </location>
</feature>
<comment type="caution">
    <text evidence="3">The sequence shown here is derived from an EMBL/GenBank/DDBJ whole genome shotgun (WGS) entry which is preliminary data.</text>
</comment>
<dbReference type="InterPro" id="IPR015216">
    <property type="entry name" value="SANTA"/>
</dbReference>
<dbReference type="Pfam" id="PF09133">
    <property type="entry name" value="SANTA"/>
    <property type="match status" value="2"/>
</dbReference>
<feature type="region of interest" description="Disordered" evidence="1">
    <location>
        <begin position="71"/>
        <end position="98"/>
    </location>
</feature>
<dbReference type="Proteomes" id="UP000549394">
    <property type="component" value="Unassembled WGS sequence"/>
</dbReference>
<proteinExistence type="predicted"/>
<name>A0A7I8VIB0_9ANNE</name>
<dbReference type="PANTHER" id="PTHR35311:SF1">
    <property type="entry name" value="PROTEIN EMBRYO DEFECTIVE 1674"/>
    <property type="match status" value="1"/>
</dbReference>
<protein>
    <submittedName>
        <fullName evidence="3">DgyrCDS4721</fullName>
    </submittedName>
</protein>